<dbReference type="PROSITE" id="PS51257">
    <property type="entry name" value="PROKAR_LIPOPROTEIN"/>
    <property type="match status" value="1"/>
</dbReference>
<dbReference type="RefSeq" id="WP_232331702.1">
    <property type="nucleotide sequence ID" value="NZ_QNRE01000008.1"/>
</dbReference>
<dbReference type="Pfam" id="PF24088">
    <property type="entry name" value="DUF7373"/>
    <property type="match status" value="1"/>
</dbReference>
<dbReference type="Proteomes" id="UP000252586">
    <property type="component" value="Unassembled WGS sequence"/>
</dbReference>
<reference evidence="4 5" key="1">
    <citation type="submission" date="2018-06" db="EMBL/GenBank/DDBJ databases">
        <title>Genomic Encyclopedia of Type Strains, Phase IV (KMG-IV): sequencing the most valuable type-strain genomes for metagenomic binning, comparative biology and taxonomic classification.</title>
        <authorList>
            <person name="Goeker M."/>
        </authorList>
    </citation>
    <scope>NUCLEOTIDE SEQUENCE [LARGE SCALE GENOMIC DNA]</scope>
    <source>
        <strain evidence="4 5">DSM 44599</strain>
    </source>
</reference>
<feature type="domain" description="DUF7373" evidence="3">
    <location>
        <begin position="261"/>
        <end position="407"/>
    </location>
</feature>
<name>A0A366DHZ1_9NOCA</name>
<evidence type="ECO:0008006" key="6">
    <source>
        <dbReference type="Google" id="ProtNLM"/>
    </source>
</evidence>
<evidence type="ECO:0000313" key="5">
    <source>
        <dbReference type="Proteomes" id="UP000252586"/>
    </source>
</evidence>
<evidence type="ECO:0000313" key="4">
    <source>
        <dbReference type="EMBL" id="RBO88868.1"/>
    </source>
</evidence>
<dbReference type="InterPro" id="IPR055797">
    <property type="entry name" value="DUF7373"/>
</dbReference>
<accession>A0A366DHZ1</accession>
<gene>
    <name evidence="4" type="ORF">DFR74_10893</name>
</gene>
<organism evidence="4 5">
    <name type="scientific">Nocardia puris</name>
    <dbReference type="NCBI Taxonomy" id="208602"/>
    <lineage>
        <taxon>Bacteria</taxon>
        <taxon>Bacillati</taxon>
        <taxon>Actinomycetota</taxon>
        <taxon>Actinomycetes</taxon>
        <taxon>Mycobacteriales</taxon>
        <taxon>Nocardiaceae</taxon>
        <taxon>Nocardia</taxon>
    </lineage>
</organism>
<evidence type="ECO:0000259" key="3">
    <source>
        <dbReference type="Pfam" id="PF24092"/>
    </source>
</evidence>
<dbReference type="InterPro" id="IPR056463">
    <property type="entry name" value="DUF7373_C"/>
</dbReference>
<feature type="signal peptide" evidence="1">
    <location>
        <begin position="1"/>
        <end position="30"/>
    </location>
</feature>
<sequence length="409" mass="45143">MPKPVKSYPGRIAVAAVTAGLLVAAVGACGSEVPGSPVRVSTDVSTLDVGNYPTEPREIGNAKNDREARTRESQRLGDYVALPFEADPSYVEDAWHIRPHVVLNQKALGTLVINDTFDEVAEDLVAGWVNSWSTGGPVDAPRRTMNLAVLMFPDAETAAEVGPTLEHDDFTYNPDNVSVQITKHPGTTAHWRPTVSSIGSWTVHDRYVIFIKVVDDTAPPDLPALTSQVERMLDVQVPLLDEFEPTPAEELSRVPLDPEGMVARTIPSNVESPLRADPDGYYTGRAALTLMESDSEDLTILRDHKIDLISFGDAVVFRSETGDGAETLWERWRENLKETDVRRMVDSPTGLGENVYCFADYFQPSEGEPILQMHICTFQVDRYAVQLASKQLQDLHQKTSAQYALLTRP</sequence>
<dbReference type="STRING" id="1210090.GCA_001613185_02121"/>
<keyword evidence="1" id="KW-0732">Signal</keyword>
<dbReference type="EMBL" id="QNRE01000008">
    <property type="protein sequence ID" value="RBO88868.1"/>
    <property type="molecule type" value="Genomic_DNA"/>
</dbReference>
<dbReference type="Pfam" id="PF24092">
    <property type="entry name" value="DUF7373_C"/>
    <property type="match status" value="1"/>
</dbReference>
<feature type="chain" id="PRO_5016613072" description="Lipoprotein LpqN" evidence="1">
    <location>
        <begin position="31"/>
        <end position="409"/>
    </location>
</feature>
<dbReference type="AlphaFoldDB" id="A0A366DHZ1"/>
<proteinExistence type="predicted"/>
<evidence type="ECO:0000256" key="1">
    <source>
        <dbReference type="SAM" id="SignalP"/>
    </source>
</evidence>
<keyword evidence="5" id="KW-1185">Reference proteome</keyword>
<feature type="domain" description="DUF7373" evidence="2">
    <location>
        <begin position="60"/>
        <end position="256"/>
    </location>
</feature>
<comment type="caution">
    <text evidence="4">The sequence shown here is derived from an EMBL/GenBank/DDBJ whole genome shotgun (WGS) entry which is preliminary data.</text>
</comment>
<protein>
    <recommendedName>
        <fullName evidence="6">Lipoprotein LpqN</fullName>
    </recommendedName>
</protein>
<evidence type="ECO:0000259" key="2">
    <source>
        <dbReference type="Pfam" id="PF24088"/>
    </source>
</evidence>